<dbReference type="PANTHER" id="PTHR10796:SF85">
    <property type="entry name" value="SSD DOMAIN-CONTAINING PROTEIN"/>
    <property type="match status" value="1"/>
</dbReference>
<dbReference type="Proteomes" id="UP000053660">
    <property type="component" value="Unassembled WGS sequence"/>
</dbReference>
<dbReference type="PROSITE" id="PS50156">
    <property type="entry name" value="SSD"/>
    <property type="match status" value="1"/>
</dbReference>
<keyword evidence="5 7" id="KW-0472">Membrane</keyword>
<comment type="similarity">
    <text evidence="2">Belongs to the patched family.</text>
</comment>
<dbReference type="InterPro" id="IPR051697">
    <property type="entry name" value="Patched_domain-protein"/>
</dbReference>
<reference evidence="9 10" key="1">
    <citation type="submission" date="2014-03" db="EMBL/GenBank/DDBJ databases">
        <title>Draft genome of the hookworm Oesophagostomum dentatum.</title>
        <authorList>
            <person name="Mitreva M."/>
        </authorList>
    </citation>
    <scope>NUCLEOTIDE SEQUENCE [LARGE SCALE GENOMIC DNA]</scope>
    <source>
        <strain evidence="9 10">OD-Hann</strain>
    </source>
</reference>
<evidence type="ECO:0000256" key="1">
    <source>
        <dbReference type="ARBA" id="ARBA00004141"/>
    </source>
</evidence>
<sequence>MLAGASLQPFLLVGFLIMCVFCTITTLLSSVIMYNHKATYRKVILSITACVVPFMACGTAFGLIFLLGVTFSPILNVTPFLVLAISVDDSFLMVHSWNRIESDELLSSKPRPEKMVQVLIETGPAITISAFTNILAFGIGAYSSPPEIRLFCIGNAACIFHGHDLPTVFPFPVTFYTAIMALLADSPLPYNEKQEPSRIKVTVGEFLRWYTCFISDWRKSLAVMMVWTVYVGGAIVVCRSDTWEYNATFLFRKCLRLDSSRKLAFWRKS</sequence>
<name>A0A0B1SJC7_OESDE</name>
<dbReference type="InterPro" id="IPR000731">
    <property type="entry name" value="SSD"/>
</dbReference>
<evidence type="ECO:0000313" key="10">
    <source>
        <dbReference type="Proteomes" id="UP000053660"/>
    </source>
</evidence>
<keyword evidence="10" id="KW-1185">Reference proteome</keyword>
<accession>A0A0B1SJC7</accession>
<keyword evidence="4 7" id="KW-1133">Transmembrane helix</keyword>
<evidence type="ECO:0000313" key="9">
    <source>
        <dbReference type="EMBL" id="KHJ83325.1"/>
    </source>
</evidence>
<dbReference type="Pfam" id="PF02460">
    <property type="entry name" value="Patched"/>
    <property type="match status" value="1"/>
</dbReference>
<proteinExistence type="inferred from homology"/>
<evidence type="ECO:0000256" key="7">
    <source>
        <dbReference type="SAM" id="Phobius"/>
    </source>
</evidence>
<feature type="transmembrane region" description="Helical" evidence="7">
    <location>
        <begin position="118"/>
        <end position="142"/>
    </location>
</feature>
<dbReference type="GO" id="GO:0006897">
    <property type="term" value="P:endocytosis"/>
    <property type="evidence" value="ECO:0007669"/>
    <property type="project" value="TreeGrafter"/>
</dbReference>
<dbReference type="InterPro" id="IPR003392">
    <property type="entry name" value="PTHD_SSD"/>
</dbReference>
<dbReference type="AlphaFoldDB" id="A0A0B1SJC7"/>
<dbReference type="OrthoDB" id="6510177at2759"/>
<organism evidence="9 10">
    <name type="scientific">Oesophagostomum dentatum</name>
    <name type="common">Nodular worm</name>
    <dbReference type="NCBI Taxonomy" id="61180"/>
    <lineage>
        <taxon>Eukaryota</taxon>
        <taxon>Metazoa</taxon>
        <taxon>Ecdysozoa</taxon>
        <taxon>Nematoda</taxon>
        <taxon>Chromadorea</taxon>
        <taxon>Rhabditida</taxon>
        <taxon>Rhabditina</taxon>
        <taxon>Rhabditomorpha</taxon>
        <taxon>Strongyloidea</taxon>
        <taxon>Strongylidae</taxon>
        <taxon>Oesophagostomum</taxon>
    </lineage>
</organism>
<evidence type="ECO:0000256" key="2">
    <source>
        <dbReference type="ARBA" id="ARBA00005585"/>
    </source>
</evidence>
<dbReference type="SUPFAM" id="SSF82866">
    <property type="entry name" value="Multidrug efflux transporter AcrB transmembrane domain"/>
    <property type="match status" value="1"/>
</dbReference>
<dbReference type="GO" id="GO:0030659">
    <property type="term" value="C:cytoplasmic vesicle membrane"/>
    <property type="evidence" value="ECO:0007669"/>
    <property type="project" value="TreeGrafter"/>
</dbReference>
<dbReference type="Gene3D" id="1.20.1640.10">
    <property type="entry name" value="Multidrug efflux transporter AcrB transmembrane domain"/>
    <property type="match status" value="1"/>
</dbReference>
<comment type="subcellular location">
    <subcellularLocation>
        <location evidence="1">Membrane</location>
        <topology evidence="1">Multi-pass membrane protein</topology>
    </subcellularLocation>
</comment>
<keyword evidence="3 7" id="KW-0812">Transmembrane</keyword>
<evidence type="ECO:0000256" key="5">
    <source>
        <dbReference type="ARBA" id="ARBA00023136"/>
    </source>
</evidence>
<feature type="domain" description="SSD" evidence="8">
    <location>
        <begin position="14"/>
        <end position="176"/>
    </location>
</feature>
<protein>
    <recommendedName>
        <fullName evidence="8">SSD domain-containing protein</fullName>
    </recommendedName>
</protein>
<feature type="transmembrane region" description="Helical" evidence="7">
    <location>
        <begin position="12"/>
        <end position="32"/>
    </location>
</feature>
<keyword evidence="6" id="KW-0325">Glycoprotein</keyword>
<dbReference type="PANTHER" id="PTHR10796">
    <property type="entry name" value="PATCHED-RELATED"/>
    <property type="match status" value="1"/>
</dbReference>
<evidence type="ECO:0000256" key="4">
    <source>
        <dbReference type="ARBA" id="ARBA00022989"/>
    </source>
</evidence>
<gene>
    <name evidence="9" type="ORF">OESDEN_16978</name>
</gene>
<evidence type="ECO:0000256" key="6">
    <source>
        <dbReference type="ARBA" id="ARBA00023180"/>
    </source>
</evidence>
<feature type="transmembrane region" description="Helical" evidence="7">
    <location>
        <begin position="44"/>
        <end position="71"/>
    </location>
</feature>
<dbReference type="GO" id="GO:0018996">
    <property type="term" value="P:molting cycle, collagen and cuticulin-based cuticle"/>
    <property type="evidence" value="ECO:0007669"/>
    <property type="project" value="TreeGrafter"/>
</dbReference>
<dbReference type="EMBL" id="KN573993">
    <property type="protein sequence ID" value="KHJ83325.1"/>
    <property type="molecule type" value="Genomic_DNA"/>
</dbReference>
<evidence type="ECO:0000259" key="8">
    <source>
        <dbReference type="PROSITE" id="PS50156"/>
    </source>
</evidence>
<evidence type="ECO:0000256" key="3">
    <source>
        <dbReference type="ARBA" id="ARBA00022692"/>
    </source>
</evidence>
<dbReference type="GO" id="GO:0005886">
    <property type="term" value="C:plasma membrane"/>
    <property type="evidence" value="ECO:0007669"/>
    <property type="project" value="TreeGrafter"/>
</dbReference>